<dbReference type="InterPro" id="IPR015590">
    <property type="entry name" value="Aldehyde_DH_dom"/>
</dbReference>
<evidence type="ECO:0000259" key="5">
    <source>
        <dbReference type="Pfam" id="PF00171"/>
    </source>
</evidence>
<dbReference type="SUPFAM" id="SSF53720">
    <property type="entry name" value="ALDH-like"/>
    <property type="match status" value="1"/>
</dbReference>
<dbReference type="RefSeq" id="WP_167305085.1">
    <property type="nucleotide sequence ID" value="NZ_JAASQR010000004.1"/>
</dbReference>
<evidence type="ECO:0000256" key="1">
    <source>
        <dbReference type="ARBA" id="ARBA00009986"/>
    </source>
</evidence>
<gene>
    <name evidence="6" type="ORF">FHS54_003220</name>
</gene>
<feature type="active site" evidence="3">
    <location>
        <position position="244"/>
    </location>
</feature>
<dbReference type="FunFam" id="3.40.605.10:FF:000007">
    <property type="entry name" value="NAD/NADP-dependent betaine aldehyde dehydrogenase"/>
    <property type="match status" value="1"/>
</dbReference>
<dbReference type="Gene3D" id="3.40.605.10">
    <property type="entry name" value="Aldehyde Dehydrogenase, Chain A, domain 1"/>
    <property type="match status" value="1"/>
</dbReference>
<feature type="domain" description="Aldehyde dehydrogenase" evidence="5">
    <location>
        <begin position="11"/>
        <end position="470"/>
    </location>
</feature>
<dbReference type="GO" id="GO:0004029">
    <property type="term" value="F:aldehyde dehydrogenase (NAD+) activity"/>
    <property type="evidence" value="ECO:0007669"/>
    <property type="project" value="UniProtKB-EC"/>
</dbReference>
<proteinExistence type="inferred from homology"/>
<dbReference type="InterPro" id="IPR016162">
    <property type="entry name" value="Ald_DH_N"/>
</dbReference>
<evidence type="ECO:0000313" key="7">
    <source>
        <dbReference type="Proteomes" id="UP000576821"/>
    </source>
</evidence>
<accession>A0A846MC76</accession>
<dbReference type="EC" id="1.2.1.3" evidence="6"/>
<evidence type="ECO:0000256" key="2">
    <source>
        <dbReference type="ARBA" id="ARBA00023002"/>
    </source>
</evidence>
<reference evidence="6 7" key="1">
    <citation type="submission" date="2020-03" db="EMBL/GenBank/DDBJ databases">
        <title>Genomic Encyclopedia of Type Strains, Phase IV (KMG-IV): sequencing the most valuable type-strain genomes for metagenomic binning, comparative biology and taxonomic classification.</title>
        <authorList>
            <person name="Goeker M."/>
        </authorList>
    </citation>
    <scope>NUCLEOTIDE SEQUENCE [LARGE SCALE GENOMIC DNA]</scope>
    <source>
        <strain evidence="6 7">DSM 21299</strain>
    </source>
</reference>
<evidence type="ECO:0000256" key="3">
    <source>
        <dbReference type="PROSITE-ProRule" id="PRU10007"/>
    </source>
</evidence>
<comment type="similarity">
    <text evidence="1 4">Belongs to the aldehyde dehydrogenase family.</text>
</comment>
<dbReference type="Proteomes" id="UP000576821">
    <property type="component" value="Unassembled WGS sequence"/>
</dbReference>
<dbReference type="EMBL" id="JAASQR010000004">
    <property type="protein sequence ID" value="NIJ18220.1"/>
    <property type="molecule type" value="Genomic_DNA"/>
</dbReference>
<organism evidence="6 7">
    <name type="scientific">Sphingobium vermicomposti</name>
    <dbReference type="NCBI Taxonomy" id="529005"/>
    <lineage>
        <taxon>Bacteria</taxon>
        <taxon>Pseudomonadati</taxon>
        <taxon>Pseudomonadota</taxon>
        <taxon>Alphaproteobacteria</taxon>
        <taxon>Sphingomonadales</taxon>
        <taxon>Sphingomonadaceae</taxon>
        <taxon>Sphingobium</taxon>
    </lineage>
</organism>
<evidence type="ECO:0000313" key="6">
    <source>
        <dbReference type="EMBL" id="NIJ18220.1"/>
    </source>
</evidence>
<dbReference type="Pfam" id="PF00171">
    <property type="entry name" value="Aldedh"/>
    <property type="match status" value="1"/>
</dbReference>
<keyword evidence="2 4" id="KW-0560">Oxidoreductase</keyword>
<dbReference type="InterPro" id="IPR016161">
    <property type="entry name" value="Ald_DH/histidinol_DH"/>
</dbReference>
<dbReference type="InterPro" id="IPR029510">
    <property type="entry name" value="Ald_DH_CS_GLU"/>
</dbReference>
<keyword evidence="7" id="KW-1185">Reference proteome</keyword>
<evidence type="ECO:0000256" key="4">
    <source>
        <dbReference type="RuleBase" id="RU003345"/>
    </source>
</evidence>
<dbReference type="InterPro" id="IPR016163">
    <property type="entry name" value="Ald_DH_C"/>
</dbReference>
<protein>
    <submittedName>
        <fullName evidence="6">Aldehyde dehydrogenase (NAD+)</fullName>
        <ecNumber evidence="6">1.2.1.3</ecNumber>
    </submittedName>
</protein>
<comment type="caution">
    <text evidence="6">The sequence shown here is derived from an EMBL/GenBank/DDBJ whole genome shotgun (WGS) entry which is preliminary data.</text>
</comment>
<name>A0A846MC76_9SPHN</name>
<sequence length="478" mass="50758">MKGQNYIDGRWIDGEVSFETVNPSDLDEVVGSYSKVGEAQIREAMAAARRAQPGWAAFNMQARSDILRKVGDLLIERSREIGTLLAREEGKTLADAIGETVRAAQCFHYSAGDVLRAQGEWYNSMRDGFNVVVTREPVGVVAAITPWNFPVALPAAKIAGALSFGNTVVLKPSSYVPGSAVMLARLLEEAGVPAGVFNLVMGDGRAAGNIMIDEADALTFTGGTSTGRLVLSRAAETMTKCQLELGGKNALVVLDDADLDLAVEIAGNGAWIQTGQRCTGTERIIVTKGIHDAFVERMAKKAASYKVGHALDADTQIGPVCNVQQFNENLQFVKDAQGEGAELAAGGVAVEGRTRGLFMAPALLVNTQSDWRCNQHESFGPIAAVMKVEDLDEAIHAANNCEYKLSSGIATTNLKSAERFRKASQAGMVTVNAPTAGLEYHVPLGGRSPSGYGPRESGAAAAEFFTESKTSYINHGAL</sequence>
<dbReference type="AlphaFoldDB" id="A0A846MC76"/>
<dbReference type="PROSITE" id="PS00687">
    <property type="entry name" value="ALDEHYDE_DEHYDR_GLU"/>
    <property type="match status" value="1"/>
</dbReference>
<dbReference type="Gene3D" id="3.40.309.10">
    <property type="entry name" value="Aldehyde Dehydrogenase, Chain A, domain 2"/>
    <property type="match status" value="1"/>
</dbReference>
<dbReference type="PANTHER" id="PTHR11699">
    <property type="entry name" value="ALDEHYDE DEHYDROGENASE-RELATED"/>
    <property type="match status" value="1"/>
</dbReference>